<feature type="transmembrane region" description="Helical" evidence="1">
    <location>
        <begin position="34"/>
        <end position="51"/>
    </location>
</feature>
<keyword evidence="1" id="KW-1133">Transmembrane helix</keyword>
<reference evidence="2 3" key="1">
    <citation type="submission" date="2019-07" db="EMBL/GenBank/DDBJ databases">
        <title>Genome sequencing of lignin-degrading bacterial isolates.</title>
        <authorList>
            <person name="Gladden J."/>
        </authorList>
    </citation>
    <scope>NUCLEOTIDE SEQUENCE [LARGE SCALE GENOMIC DNA]</scope>
    <source>
        <strain evidence="2 3">J19</strain>
    </source>
</reference>
<feature type="transmembrane region" description="Helical" evidence="1">
    <location>
        <begin position="79"/>
        <end position="98"/>
    </location>
</feature>
<evidence type="ECO:0000313" key="2">
    <source>
        <dbReference type="EMBL" id="TWH16178.1"/>
    </source>
</evidence>
<name>A0A562E3C7_9GAMM</name>
<keyword evidence="1" id="KW-0472">Membrane</keyword>
<dbReference type="AlphaFoldDB" id="A0A562E3C7"/>
<gene>
    <name evidence="2" type="ORF">L613_001300000100</name>
</gene>
<organism evidence="2 3">
    <name type="scientific">Pseudoxanthomonas taiwanensis J19</name>
    <dbReference type="NCBI Taxonomy" id="935569"/>
    <lineage>
        <taxon>Bacteria</taxon>
        <taxon>Pseudomonadati</taxon>
        <taxon>Pseudomonadota</taxon>
        <taxon>Gammaproteobacteria</taxon>
        <taxon>Lysobacterales</taxon>
        <taxon>Lysobacteraceae</taxon>
        <taxon>Pseudoxanthomonas</taxon>
    </lineage>
</organism>
<evidence type="ECO:0000313" key="3">
    <source>
        <dbReference type="Proteomes" id="UP000321583"/>
    </source>
</evidence>
<dbReference type="OrthoDB" id="5990107at2"/>
<dbReference type="Proteomes" id="UP000321583">
    <property type="component" value="Unassembled WGS sequence"/>
</dbReference>
<feature type="transmembrane region" description="Helical" evidence="1">
    <location>
        <begin position="104"/>
        <end position="127"/>
    </location>
</feature>
<keyword evidence="1" id="KW-0812">Transmembrane</keyword>
<accession>A0A562E3C7</accession>
<dbReference type="RefSeq" id="WP_147208197.1">
    <property type="nucleotide sequence ID" value="NZ_VLJS01000035.1"/>
</dbReference>
<sequence>MLGKLGMGAWSGAAWIAGPGLALPGRGLSAVDAVLAWLGMAALAGLCWMIHGHRQRRRQALLQRTRGGQPLEADLRTSYLLLLAAGSGVLLLLVALLLQAGAWLLAALLSLAALLGIALTWDLLLAFRRPGPMLRMDRHGVSSAAYGRIPWCDVIGIELQSVRHRHGSMHTLALCVRNPGRYLEHATPLLRWIRRRLRDEPIGTLMLDLNALDEEAGVIHHTALALRRRDPAPFLEAWTRHMDRTAVEAFIEARGLDSERERIIAELQAVGDQAPLPATVARPAPQAPSEAAELHFRRALAAHVRRTRRRARDARLASWVVLGLALLVALVVLLR</sequence>
<feature type="transmembrane region" description="Helical" evidence="1">
    <location>
        <begin position="316"/>
        <end position="334"/>
    </location>
</feature>
<protein>
    <submittedName>
        <fullName evidence="2">Uncharacterized protein</fullName>
    </submittedName>
</protein>
<keyword evidence="3" id="KW-1185">Reference proteome</keyword>
<comment type="caution">
    <text evidence="2">The sequence shown here is derived from an EMBL/GenBank/DDBJ whole genome shotgun (WGS) entry which is preliminary data.</text>
</comment>
<proteinExistence type="predicted"/>
<dbReference type="EMBL" id="VLJS01000035">
    <property type="protein sequence ID" value="TWH16178.1"/>
    <property type="molecule type" value="Genomic_DNA"/>
</dbReference>
<evidence type="ECO:0000256" key="1">
    <source>
        <dbReference type="SAM" id="Phobius"/>
    </source>
</evidence>